<dbReference type="PANTHER" id="PTHR12558:SF13">
    <property type="entry name" value="CELL DIVISION CYCLE PROTEIN 27 HOMOLOG"/>
    <property type="match status" value="1"/>
</dbReference>
<organism evidence="3 4">
    <name type="scientific">Fusobacterium periodonticum ATCC 33693</name>
    <dbReference type="NCBI Taxonomy" id="546275"/>
    <lineage>
        <taxon>Bacteria</taxon>
        <taxon>Fusobacteriati</taxon>
        <taxon>Fusobacteriota</taxon>
        <taxon>Fusobacteriia</taxon>
        <taxon>Fusobacteriales</taxon>
        <taxon>Fusobacteriaceae</taxon>
        <taxon>Fusobacterium</taxon>
    </lineage>
</organism>
<dbReference type="eggNOG" id="COG0457">
    <property type="taxonomic scope" value="Bacteria"/>
</dbReference>
<sequence>MKILKEELLEKIGKLHEAEKYQEIIDLIEALPAEQLNTDLIGQLARAYNNVENYAKGLELLKTIEFEEGHSFLWNWRAGYSYFFLDDFVNAEKCFLKAYELDPDDNDTCDFLIATYTNLAKLENKNGNSEKAIEYTLESKKYVYDEEGRVETDSFLAWLYDRYEEYTKAEEILSNQLARNKEDEWTLAELGYCLSEQEKYEEALEYFFAAEKINKEDAWTYRRIGICYKNLDNREEALKYYLKAVELDEEDKYSLSDIAWLYDSFGKYEEALKYLERLDELGEENDAWTNTEFGFCLSRLKRYEEAIERINRALEVEDEGKDTAYIYSQLGFCKRNLKEYDEAIEAFNQAKKWGRNDAWINVELGYCYRLKDDIEKALECNLQAEKFDKKDPYIISDIAWFYDNLGQYEEGLKYIKKAIRLGRKDAWINVEHASCLAGLNKYEEAIEKFDYALSLEDEEKDLAFIYSQLGWCNRQLGNYEKALDYHIKSKEEGRNDAWINVEIAMCYENLGDYEKALDYALIAYDLDRDDIRSLSEVGWIYDCMDKYDDGLPFLLRAEELGRDDEWLNTEIALNLGRNGKIKEAIERLNKSLTMVDDDNISQRIFINSEMAWLYGNLEEPQPEEAIKYLNIAKELGRDDAWLHSQLGYQLGYDPEKSEEALEHFERAIELGRSDAWIFEVKGIVLLDLKRYEEALDSFRKAYTEDNNGWYLYSMGRCLRGLERYEEAIEILLESRQISLAEEDVVDGEDFELAYCYIGIGDKENAQKYLDSARDSVTQRGVLNDYMKEKIEEIEKGILSLDQLFN</sequence>
<dbReference type="HOGENOM" id="CLU_024048_0_0_0"/>
<evidence type="ECO:0000256" key="1">
    <source>
        <dbReference type="PROSITE-ProRule" id="PRU00339"/>
    </source>
</evidence>
<protein>
    <submittedName>
        <fullName evidence="3">Tetratricopeptide repeat protein</fullName>
    </submittedName>
</protein>
<dbReference type="PANTHER" id="PTHR12558">
    <property type="entry name" value="CELL DIVISION CYCLE 16,23,27"/>
    <property type="match status" value="1"/>
</dbReference>
<dbReference type="SMART" id="SM00028">
    <property type="entry name" value="TPR"/>
    <property type="match status" value="18"/>
</dbReference>
<dbReference type="Proteomes" id="UP000003748">
    <property type="component" value="Unassembled WGS sequence"/>
</dbReference>
<dbReference type="SUPFAM" id="SSF48452">
    <property type="entry name" value="TPR-like"/>
    <property type="match status" value="5"/>
</dbReference>
<evidence type="ECO:0000259" key="2">
    <source>
        <dbReference type="Pfam" id="PF12862"/>
    </source>
</evidence>
<dbReference type="InterPro" id="IPR026000">
    <property type="entry name" value="Apc5_dom"/>
</dbReference>
<dbReference type="InterPro" id="IPR011990">
    <property type="entry name" value="TPR-like_helical_dom_sf"/>
</dbReference>
<dbReference type="AlphaFoldDB" id="D4CTG8"/>
<evidence type="ECO:0000313" key="4">
    <source>
        <dbReference type="Proteomes" id="UP000003748"/>
    </source>
</evidence>
<accession>D4CTG8</accession>
<dbReference type="STRING" id="546275.FUSPEROL_00686"/>
<dbReference type="Pfam" id="PF13424">
    <property type="entry name" value="TPR_12"/>
    <property type="match status" value="2"/>
</dbReference>
<dbReference type="Pfam" id="PF12862">
    <property type="entry name" value="ANAPC5"/>
    <property type="match status" value="1"/>
</dbReference>
<dbReference type="Pfam" id="PF13432">
    <property type="entry name" value="TPR_16"/>
    <property type="match status" value="1"/>
</dbReference>
<feature type="repeat" description="TPR" evidence="1">
    <location>
        <begin position="324"/>
        <end position="357"/>
    </location>
</feature>
<name>D4CTG8_9FUSO</name>
<evidence type="ECO:0000313" key="3">
    <source>
        <dbReference type="EMBL" id="EFE87397.1"/>
    </source>
</evidence>
<dbReference type="Gene3D" id="1.25.40.10">
    <property type="entry name" value="Tetratricopeptide repeat domain"/>
    <property type="match status" value="6"/>
</dbReference>
<keyword evidence="1" id="KW-0802">TPR repeat</keyword>
<reference evidence="3 4" key="1">
    <citation type="submission" date="2010-02" db="EMBL/GenBank/DDBJ databases">
        <authorList>
            <person name="Weinstock G."/>
            <person name="Sodergren E."/>
            <person name="Clifton S."/>
            <person name="Fulton L."/>
            <person name="Fulton B."/>
            <person name="Courtney L."/>
            <person name="Fronick C."/>
            <person name="Harrison M."/>
            <person name="Strong C."/>
            <person name="Farmer C."/>
            <person name="Delahaunty K."/>
            <person name="Markovic C."/>
            <person name="Hall O."/>
            <person name="Minx P."/>
            <person name="Tomlinson C."/>
            <person name="Mitreva M."/>
            <person name="Nelson J."/>
            <person name="Hou S."/>
            <person name="Wollam A."/>
            <person name="Pepin K.H."/>
            <person name="Johnson M."/>
            <person name="Bhonagiri V."/>
            <person name="Zhang X."/>
            <person name="Suruliraj S."/>
            <person name="Warren W."/>
            <person name="Chinwalla A."/>
            <person name="Mardis E.R."/>
            <person name="Wilson R.K."/>
        </authorList>
    </citation>
    <scope>NUCLEOTIDE SEQUENCE [LARGE SCALE GENOMIC DNA]</scope>
    <source>
        <strain evidence="3 4">ATCC 33693</strain>
    </source>
</reference>
<proteinExistence type="predicted"/>
<dbReference type="EMBL" id="ACJY01000038">
    <property type="protein sequence ID" value="EFE87397.1"/>
    <property type="molecule type" value="Genomic_DNA"/>
</dbReference>
<feature type="repeat" description="TPR" evidence="1">
    <location>
        <begin position="675"/>
        <end position="708"/>
    </location>
</feature>
<dbReference type="PROSITE" id="PS50005">
    <property type="entry name" value="TPR"/>
    <property type="match status" value="4"/>
</dbReference>
<gene>
    <name evidence="3" type="ORF">FUSPEROL_00686</name>
</gene>
<dbReference type="Pfam" id="PF13181">
    <property type="entry name" value="TPR_8"/>
    <property type="match status" value="3"/>
</dbReference>
<dbReference type="InterPro" id="IPR019734">
    <property type="entry name" value="TPR_rpt"/>
</dbReference>
<comment type="caution">
    <text evidence="3">The sequence shown here is derived from an EMBL/GenBank/DDBJ whole genome shotgun (WGS) entry which is preliminary data.</text>
</comment>
<feature type="repeat" description="TPR" evidence="1">
    <location>
        <begin position="184"/>
        <end position="217"/>
    </location>
</feature>
<feature type="domain" description="Anaphase-promoting complex subunit 5" evidence="2">
    <location>
        <begin position="432"/>
        <end position="473"/>
    </location>
</feature>
<feature type="repeat" description="TPR" evidence="1">
    <location>
        <begin position="218"/>
        <end position="251"/>
    </location>
</feature>